<dbReference type="STRING" id="241244.ATY39_04310"/>
<keyword evidence="18" id="KW-0460">Magnesium</keyword>
<dbReference type="Pfam" id="PF01219">
    <property type="entry name" value="DAGK_prokar"/>
    <property type="match status" value="1"/>
</dbReference>
<dbReference type="CDD" id="cd14265">
    <property type="entry name" value="UDPK_IM_like"/>
    <property type="match status" value="1"/>
</dbReference>
<keyword evidence="13" id="KW-0594">Phospholipid biosynthesis</keyword>
<dbReference type="InterPro" id="IPR036945">
    <property type="entry name" value="DAGK_sf"/>
</dbReference>
<dbReference type="AlphaFoldDB" id="A0A143HB69"/>
<dbReference type="OrthoDB" id="9789934at2"/>
<comment type="subcellular location">
    <subcellularLocation>
        <location evidence="1">Cell membrane</location>
        <topology evidence="1">Multi-pass membrane protein</topology>
    </subcellularLocation>
</comment>
<keyword evidence="6 19" id="KW-0812">Transmembrane</keyword>
<name>A0A143HB69_9BACL</name>
<comment type="cofactor">
    <cofactor evidence="18">
        <name>Mg(2+)</name>
        <dbReference type="ChEBI" id="CHEBI:18420"/>
    </cofactor>
    <text evidence="18">Mn(2+), Zn(2+), Cd(2+) and Co(2+) support activity to lesser extents.</text>
</comment>
<evidence type="ECO:0000256" key="6">
    <source>
        <dbReference type="ARBA" id="ARBA00022692"/>
    </source>
</evidence>
<evidence type="ECO:0000256" key="17">
    <source>
        <dbReference type="PIRSR" id="PIRSR600829-3"/>
    </source>
</evidence>
<organism evidence="20 21">
    <name type="scientific">Rummeliibacillus stabekisii</name>
    <dbReference type="NCBI Taxonomy" id="241244"/>
    <lineage>
        <taxon>Bacteria</taxon>
        <taxon>Bacillati</taxon>
        <taxon>Bacillota</taxon>
        <taxon>Bacilli</taxon>
        <taxon>Bacillales</taxon>
        <taxon>Caryophanaceae</taxon>
        <taxon>Rummeliibacillus</taxon>
    </lineage>
</organism>
<evidence type="ECO:0000256" key="10">
    <source>
        <dbReference type="ARBA" id="ARBA00022989"/>
    </source>
</evidence>
<feature type="transmembrane region" description="Helical" evidence="19">
    <location>
        <begin position="91"/>
        <end position="112"/>
    </location>
</feature>
<dbReference type="GO" id="GO:0008654">
    <property type="term" value="P:phospholipid biosynthetic process"/>
    <property type="evidence" value="ECO:0007669"/>
    <property type="project" value="UniProtKB-KW"/>
</dbReference>
<reference evidence="20 21" key="1">
    <citation type="journal article" date="2016" name="Genome Announc.">
        <title>Whole-Genome Sequence of Rummeliibacillus stabekisii Strain PP9 Isolated from Antarctic Soil.</title>
        <authorList>
            <person name="da Mota F.F."/>
            <person name="Vollu R.E."/>
            <person name="Jurelevicius D."/>
            <person name="Seldin L."/>
        </authorList>
    </citation>
    <scope>NUCLEOTIDE SEQUENCE [LARGE SCALE GENOMIC DNA]</scope>
    <source>
        <strain evidence="20 21">PP9</strain>
    </source>
</reference>
<evidence type="ECO:0000256" key="12">
    <source>
        <dbReference type="ARBA" id="ARBA00023136"/>
    </source>
</evidence>
<feature type="active site" description="Proton acceptor" evidence="15">
    <location>
        <position position="64"/>
    </location>
</feature>
<comment type="similarity">
    <text evidence="2">Belongs to the bacterial diacylglycerol kinase family.</text>
</comment>
<evidence type="ECO:0000256" key="18">
    <source>
        <dbReference type="PIRSR" id="PIRSR600829-4"/>
    </source>
</evidence>
<keyword evidence="5" id="KW-0808">Transferase</keyword>
<keyword evidence="12 19" id="KW-0472">Membrane</keyword>
<evidence type="ECO:0000256" key="9">
    <source>
        <dbReference type="ARBA" id="ARBA00022840"/>
    </source>
</evidence>
<feature type="transmembrane region" description="Helical" evidence="19">
    <location>
        <begin position="28"/>
        <end position="45"/>
    </location>
</feature>
<dbReference type="EMBL" id="CP014806">
    <property type="protein sequence ID" value="AMW98735.1"/>
    <property type="molecule type" value="Genomic_DNA"/>
</dbReference>
<dbReference type="Gene3D" id="1.10.287.3610">
    <property type="match status" value="1"/>
</dbReference>
<keyword evidence="8 20" id="KW-0418">Kinase</keyword>
<dbReference type="Proteomes" id="UP000076021">
    <property type="component" value="Chromosome"/>
</dbReference>
<evidence type="ECO:0000256" key="4">
    <source>
        <dbReference type="ARBA" id="ARBA00022516"/>
    </source>
</evidence>
<dbReference type="GO" id="GO:0005524">
    <property type="term" value="F:ATP binding"/>
    <property type="evidence" value="ECO:0007669"/>
    <property type="project" value="UniProtKB-KW"/>
</dbReference>
<feature type="binding site" evidence="16">
    <location>
        <position position="64"/>
    </location>
    <ligand>
        <name>substrate</name>
    </ligand>
</feature>
<protein>
    <submittedName>
        <fullName evidence="20">UDP kinase</fullName>
    </submittedName>
</protein>
<keyword evidence="11" id="KW-0443">Lipid metabolism</keyword>
<evidence type="ECO:0000313" key="20">
    <source>
        <dbReference type="EMBL" id="AMW98735.1"/>
    </source>
</evidence>
<feature type="binding site" evidence="17">
    <location>
        <position position="71"/>
    </location>
    <ligand>
        <name>ATP</name>
        <dbReference type="ChEBI" id="CHEBI:30616"/>
    </ligand>
</feature>
<evidence type="ECO:0000256" key="15">
    <source>
        <dbReference type="PIRSR" id="PIRSR600829-1"/>
    </source>
</evidence>
<gene>
    <name evidence="20" type="ORF">ATY39_04310</name>
</gene>
<dbReference type="GO" id="GO:0016301">
    <property type="term" value="F:kinase activity"/>
    <property type="evidence" value="ECO:0007669"/>
    <property type="project" value="UniProtKB-KW"/>
</dbReference>
<keyword evidence="3" id="KW-1003">Cell membrane</keyword>
<dbReference type="PROSITE" id="PS01069">
    <property type="entry name" value="DAGK_PROKAR"/>
    <property type="match status" value="1"/>
</dbReference>
<feature type="binding site" evidence="18">
    <location>
        <position position="71"/>
    </location>
    <ligand>
        <name>a divalent metal cation</name>
        <dbReference type="ChEBI" id="CHEBI:60240"/>
    </ligand>
</feature>
<evidence type="ECO:0000256" key="8">
    <source>
        <dbReference type="ARBA" id="ARBA00022777"/>
    </source>
</evidence>
<dbReference type="InterPro" id="IPR033717">
    <property type="entry name" value="UDPK"/>
</dbReference>
<feature type="binding site" evidence="17">
    <location>
        <begin position="89"/>
        <end position="90"/>
    </location>
    <ligand>
        <name>ATP</name>
        <dbReference type="ChEBI" id="CHEBI:30616"/>
    </ligand>
</feature>
<dbReference type="PANTHER" id="PTHR34299">
    <property type="entry name" value="DIACYLGLYCEROL KINASE"/>
    <property type="match status" value="1"/>
</dbReference>
<evidence type="ECO:0000313" key="21">
    <source>
        <dbReference type="Proteomes" id="UP000076021"/>
    </source>
</evidence>
<keyword evidence="9 17" id="KW-0067">ATP-binding</keyword>
<keyword evidence="10 19" id="KW-1133">Transmembrane helix</keyword>
<evidence type="ECO:0000256" key="1">
    <source>
        <dbReference type="ARBA" id="ARBA00004651"/>
    </source>
</evidence>
<evidence type="ECO:0000256" key="11">
    <source>
        <dbReference type="ARBA" id="ARBA00023098"/>
    </source>
</evidence>
<dbReference type="RefSeq" id="WP_066786339.1">
    <property type="nucleotide sequence ID" value="NZ_CP014806.1"/>
</dbReference>
<keyword evidence="21" id="KW-1185">Reference proteome</keyword>
<accession>A0A143HB69</accession>
<reference evidence="21" key="2">
    <citation type="submission" date="2016-03" db="EMBL/GenBank/DDBJ databases">
        <authorList>
            <person name="Ploux O."/>
        </authorList>
    </citation>
    <scope>NUCLEOTIDE SEQUENCE [LARGE SCALE GENOMIC DNA]</scope>
    <source>
        <strain evidence="21">PP9</strain>
    </source>
</reference>
<dbReference type="GO" id="GO:0046872">
    <property type="term" value="F:metal ion binding"/>
    <property type="evidence" value="ECO:0007669"/>
    <property type="project" value="UniProtKB-KW"/>
</dbReference>
<dbReference type="GO" id="GO:0005886">
    <property type="term" value="C:plasma membrane"/>
    <property type="evidence" value="ECO:0007669"/>
    <property type="project" value="UniProtKB-SubCell"/>
</dbReference>
<keyword evidence="7 17" id="KW-0547">Nucleotide-binding</keyword>
<dbReference type="KEGG" id="rst:ATY39_04310"/>
<evidence type="ECO:0000256" key="19">
    <source>
        <dbReference type="SAM" id="Phobius"/>
    </source>
</evidence>
<sequence>MDIRKFFRSFTFAVAGVKQAWREQNFRFDIFAALLAIFLSIVTGLSQMEWIVVILLIALMLSLEMINTAIENVVDLASPDIHPLARAAKDIAAGAVFVFACASVIIGILIFLPKWMNL</sequence>
<evidence type="ECO:0000256" key="13">
    <source>
        <dbReference type="ARBA" id="ARBA00023209"/>
    </source>
</evidence>
<proteinExistence type="inferred from homology"/>
<evidence type="ECO:0000256" key="16">
    <source>
        <dbReference type="PIRSR" id="PIRSR600829-2"/>
    </source>
</evidence>
<keyword evidence="14" id="KW-1208">Phospholipid metabolism</keyword>
<evidence type="ECO:0000256" key="2">
    <source>
        <dbReference type="ARBA" id="ARBA00005967"/>
    </source>
</evidence>
<evidence type="ECO:0000256" key="5">
    <source>
        <dbReference type="ARBA" id="ARBA00022679"/>
    </source>
</evidence>
<evidence type="ECO:0000256" key="14">
    <source>
        <dbReference type="ARBA" id="ARBA00023264"/>
    </source>
</evidence>
<keyword evidence="4" id="KW-0444">Lipid biosynthesis</keyword>
<evidence type="ECO:0000256" key="7">
    <source>
        <dbReference type="ARBA" id="ARBA00022741"/>
    </source>
</evidence>
<dbReference type="InterPro" id="IPR000829">
    <property type="entry name" value="DAGK"/>
</dbReference>
<evidence type="ECO:0000256" key="3">
    <source>
        <dbReference type="ARBA" id="ARBA00022475"/>
    </source>
</evidence>
<dbReference type="PANTHER" id="PTHR34299:SF1">
    <property type="entry name" value="DIACYLGLYCEROL KINASE"/>
    <property type="match status" value="1"/>
</dbReference>
<keyword evidence="18" id="KW-0479">Metal-binding</keyword>